<dbReference type="Proteomes" id="UP000236731">
    <property type="component" value="Unassembled WGS sequence"/>
</dbReference>
<evidence type="ECO:0000256" key="1">
    <source>
        <dbReference type="SAM" id="SignalP"/>
    </source>
</evidence>
<keyword evidence="1" id="KW-0732">Signal</keyword>
<evidence type="ECO:0000313" key="3">
    <source>
        <dbReference type="Proteomes" id="UP000236731"/>
    </source>
</evidence>
<organism evidence="2 3">
    <name type="scientific">Sphingobacterium lactis</name>
    <dbReference type="NCBI Taxonomy" id="797291"/>
    <lineage>
        <taxon>Bacteria</taxon>
        <taxon>Pseudomonadati</taxon>
        <taxon>Bacteroidota</taxon>
        <taxon>Sphingobacteriia</taxon>
        <taxon>Sphingobacteriales</taxon>
        <taxon>Sphingobacteriaceae</taxon>
        <taxon>Sphingobacterium</taxon>
    </lineage>
</organism>
<dbReference type="EMBL" id="FNUT01000005">
    <property type="protein sequence ID" value="SEG18652.1"/>
    <property type="molecule type" value="Genomic_DNA"/>
</dbReference>
<sequence>MKTLLKSIIGLAALAPVLLFSSCGDDNGGTKPVKPKAINITYKISTEIKDAKLESVIVSGANGRDSSISKDLKLPAEIKVRRATPPKNTEVTLKAKLDKPGKVNLEILVDNKSVKKESPTTKDAKDLATIVYKF</sequence>
<feature type="chain" id="PRO_5009290150" description="Lipoprotein" evidence="1">
    <location>
        <begin position="22"/>
        <end position="134"/>
    </location>
</feature>
<gene>
    <name evidence="2" type="ORF">SAMN05421877_105229</name>
</gene>
<name>A0A1H5Y493_9SPHI</name>
<dbReference type="RefSeq" id="WP_103906131.1">
    <property type="nucleotide sequence ID" value="NZ_CP049246.1"/>
</dbReference>
<dbReference type="AlphaFoldDB" id="A0A1H5Y493"/>
<keyword evidence="3" id="KW-1185">Reference proteome</keyword>
<proteinExistence type="predicted"/>
<dbReference type="OrthoDB" id="714189at2"/>
<evidence type="ECO:0000313" key="2">
    <source>
        <dbReference type="EMBL" id="SEG18652.1"/>
    </source>
</evidence>
<protein>
    <recommendedName>
        <fullName evidence="4">Lipoprotein</fullName>
    </recommendedName>
</protein>
<dbReference type="PROSITE" id="PS51257">
    <property type="entry name" value="PROKAR_LIPOPROTEIN"/>
    <property type="match status" value="1"/>
</dbReference>
<feature type="signal peptide" evidence="1">
    <location>
        <begin position="1"/>
        <end position="21"/>
    </location>
</feature>
<evidence type="ECO:0008006" key="4">
    <source>
        <dbReference type="Google" id="ProtNLM"/>
    </source>
</evidence>
<accession>A0A1H5Y493</accession>
<reference evidence="3" key="1">
    <citation type="submission" date="2016-10" db="EMBL/GenBank/DDBJ databases">
        <authorList>
            <person name="Varghese N."/>
            <person name="Submissions S."/>
        </authorList>
    </citation>
    <scope>NUCLEOTIDE SEQUENCE [LARGE SCALE GENOMIC DNA]</scope>
    <source>
        <strain evidence="3">DSM 22361</strain>
    </source>
</reference>